<feature type="transmembrane region" description="Helical" evidence="1">
    <location>
        <begin position="147"/>
        <end position="167"/>
    </location>
</feature>
<comment type="caution">
    <text evidence="2">The sequence shown here is derived from an EMBL/GenBank/DDBJ whole genome shotgun (WGS) entry which is preliminary data.</text>
</comment>
<dbReference type="Proteomes" id="UP000281738">
    <property type="component" value="Unassembled WGS sequence"/>
</dbReference>
<dbReference type="Gene3D" id="3.20.170.20">
    <property type="entry name" value="Protein of unknown function DUF952"/>
    <property type="match status" value="1"/>
</dbReference>
<gene>
    <name evidence="2" type="ORF">EDD33_2226</name>
</gene>
<dbReference type="InterPro" id="IPR009297">
    <property type="entry name" value="DUF952"/>
</dbReference>
<dbReference type="AlphaFoldDB" id="A0A3N2CUX9"/>
<dbReference type="OrthoDB" id="5638018at2"/>
<feature type="transmembrane region" description="Helical" evidence="1">
    <location>
        <begin position="119"/>
        <end position="141"/>
    </location>
</feature>
<evidence type="ECO:0000313" key="2">
    <source>
        <dbReference type="EMBL" id="ROR91360.1"/>
    </source>
</evidence>
<accession>A0A3N2CUX9</accession>
<name>A0A3N2CUX9_9ACTN</name>
<dbReference type="SUPFAM" id="SSF56399">
    <property type="entry name" value="ADP-ribosylation"/>
    <property type="match status" value="1"/>
</dbReference>
<dbReference type="RefSeq" id="WP_123390828.1">
    <property type="nucleotide sequence ID" value="NZ_RKHO01000001.1"/>
</dbReference>
<dbReference type="PANTHER" id="PTHR34129:SF1">
    <property type="entry name" value="DUF952 DOMAIN-CONTAINING PROTEIN"/>
    <property type="match status" value="1"/>
</dbReference>
<dbReference type="EMBL" id="RKHO01000001">
    <property type="protein sequence ID" value="ROR91360.1"/>
    <property type="molecule type" value="Genomic_DNA"/>
</dbReference>
<dbReference type="PANTHER" id="PTHR34129">
    <property type="entry name" value="BLR1139 PROTEIN"/>
    <property type="match status" value="1"/>
</dbReference>
<keyword evidence="1" id="KW-0472">Membrane</keyword>
<protein>
    <submittedName>
        <fullName evidence="2">Uncharacterized protein (DUF952 family)</fullName>
    </submittedName>
</protein>
<proteinExistence type="predicted"/>
<sequence length="171" mass="18624">MQVFHVATAADWEEAQRTGAYTTSTRGRTLEQEGFIHAARREQVPGVYQRYYADLAEPMVLLTIDTDRLDVPWREDPVGEDTYPHLYGPLHPRAVVAAQPFGANGSGDSFTSMFVSEMVWRIGLALVAMVLAGLGSVLLGLTGWAQGPLVGALAGLAVGVVVFVVVLRRRR</sequence>
<keyword evidence="3" id="KW-1185">Reference proteome</keyword>
<keyword evidence="1" id="KW-1133">Transmembrane helix</keyword>
<evidence type="ECO:0000313" key="3">
    <source>
        <dbReference type="Proteomes" id="UP000281738"/>
    </source>
</evidence>
<reference evidence="2 3" key="1">
    <citation type="submission" date="2018-11" db="EMBL/GenBank/DDBJ databases">
        <title>Sequencing the genomes of 1000 actinobacteria strains.</title>
        <authorList>
            <person name="Klenk H.-P."/>
        </authorList>
    </citation>
    <scope>NUCLEOTIDE SEQUENCE [LARGE SCALE GENOMIC DNA]</scope>
    <source>
        <strain evidence="2 3">DSM 12652</strain>
    </source>
</reference>
<keyword evidence="1" id="KW-0812">Transmembrane</keyword>
<dbReference type="Pfam" id="PF06108">
    <property type="entry name" value="DUF952"/>
    <property type="match status" value="1"/>
</dbReference>
<evidence type="ECO:0000256" key="1">
    <source>
        <dbReference type="SAM" id="Phobius"/>
    </source>
</evidence>
<organism evidence="2 3">
    <name type="scientific">Nocardioides aurantiacus</name>
    <dbReference type="NCBI Taxonomy" id="86796"/>
    <lineage>
        <taxon>Bacteria</taxon>
        <taxon>Bacillati</taxon>
        <taxon>Actinomycetota</taxon>
        <taxon>Actinomycetes</taxon>
        <taxon>Propionibacteriales</taxon>
        <taxon>Nocardioidaceae</taxon>
        <taxon>Nocardioides</taxon>
    </lineage>
</organism>